<protein>
    <submittedName>
        <fullName evidence="5">TAP-like protein-domain-containing protein</fullName>
    </submittedName>
</protein>
<reference evidence="5" key="1">
    <citation type="journal article" date="2022" name="bioRxiv">
        <title>Deciphering the potential niche of two novel black yeast fungi from a biological soil crust based on their genomes, phenotypes, and melanin regulation.</title>
        <authorList>
            <consortium name="DOE Joint Genome Institute"/>
            <person name="Carr E.C."/>
            <person name="Barton Q."/>
            <person name="Grambo S."/>
            <person name="Sullivan M."/>
            <person name="Renfro C.M."/>
            <person name="Kuo A."/>
            <person name="Pangilinan J."/>
            <person name="Lipzen A."/>
            <person name="Keymanesh K."/>
            <person name="Savage E."/>
            <person name="Barry K."/>
            <person name="Grigoriev I.V."/>
            <person name="Riekhof W.R."/>
            <person name="Harris S.S."/>
        </authorList>
    </citation>
    <scope>NUCLEOTIDE SEQUENCE</scope>
    <source>
        <strain evidence="5">JF 03-4F</strain>
    </source>
</reference>
<comment type="similarity">
    <text evidence="1">Belongs to the peptidase S33 family.</text>
</comment>
<comment type="caution">
    <text evidence="5">The sequence shown here is derived from an EMBL/GenBank/DDBJ whole genome shotgun (WGS) entry which is preliminary data.</text>
</comment>
<dbReference type="InterPro" id="IPR013595">
    <property type="entry name" value="Pept_S33_TAP-like_C"/>
</dbReference>
<name>A0AAN6IH13_9EURO</name>
<keyword evidence="2" id="KW-0378">Hydrolase</keyword>
<evidence type="ECO:0000313" key="6">
    <source>
        <dbReference type="Proteomes" id="UP001203852"/>
    </source>
</evidence>
<dbReference type="GO" id="GO:0016787">
    <property type="term" value="F:hydrolase activity"/>
    <property type="evidence" value="ECO:0007669"/>
    <property type="project" value="UniProtKB-KW"/>
</dbReference>
<organism evidence="5 6">
    <name type="scientific">Exophiala viscosa</name>
    <dbReference type="NCBI Taxonomy" id="2486360"/>
    <lineage>
        <taxon>Eukaryota</taxon>
        <taxon>Fungi</taxon>
        <taxon>Dikarya</taxon>
        <taxon>Ascomycota</taxon>
        <taxon>Pezizomycotina</taxon>
        <taxon>Eurotiomycetes</taxon>
        <taxon>Chaetothyriomycetidae</taxon>
        <taxon>Chaetothyriales</taxon>
        <taxon>Herpotrichiellaceae</taxon>
        <taxon>Exophiala</taxon>
    </lineage>
</organism>
<proteinExistence type="inferred from homology"/>
<dbReference type="Pfam" id="PF08386">
    <property type="entry name" value="Abhydrolase_4"/>
    <property type="match status" value="1"/>
</dbReference>
<keyword evidence="3" id="KW-0732">Signal</keyword>
<accession>A0AAN6IH13</accession>
<dbReference type="InterPro" id="IPR029058">
    <property type="entry name" value="AB_hydrolase_fold"/>
</dbReference>
<evidence type="ECO:0000313" key="5">
    <source>
        <dbReference type="EMBL" id="KAI1617797.1"/>
    </source>
</evidence>
<dbReference type="PANTHER" id="PTHR43248">
    <property type="entry name" value="2-SUCCINYL-6-HYDROXY-2,4-CYCLOHEXADIENE-1-CARBOXYLATE SYNTHASE"/>
    <property type="match status" value="1"/>
</dbReference>
<keyword evidence="6" id="KW-1185">Reference proteome</keyword>
<evidence type="ECO:0000256" key="3">
    <source>
        <dbReference type="SAM" id="SignalP"/>
    </source>
</evidence>
<dbReference type="EMBL" id="MU404350">
    <property type="protein sequence ID" value="KAI1617797.1"/>
    <property type="molecule type" value="Genomic_DNA"/>
</dbReference>
<feature type="chain" id="PRO_5043040615" evidence="3">
    <location>
        <begin position="25"/>
        <end position="609"/>
    </location>
</feature>
<evidence type="ECO:0000259" key="4">
    <source>
        <dbReference type="Pfam" id="PF08386"/>
    </source>
</evidence>
<dbReference type="AlphaFoldDB" id="A0AAN6IH13"/>
<feature type="domain" description="Peptidase S33 tripeptidyl aminopeptidase-like C-terminal" evidence="4">
    <location>
        <begin position="488"/>
        <end position="600"/>
    </location>
</feature>
<dbReference type="Gene3D" id="3.40.50.1820">
    <property type="entry name" value="alpha/beta hydrolase"/>
    <property type="match status" value="1"/>
</dbReference>
<dbReference type="InterPro" id="IPR051601">
    <property type="entry name" value="Serine_prot/Carboxylest_S33"/>
</dbReference>
<evidence type="ECO:0000256" key="2">
    <source>
        <dbReference type="ARBA" id="ARBA00022801"/>
    </source>
</evidence>
<evidence type="ECO:0000256" key="1">
    <source>
        <dbReference type="ARBA" id="ARBA00010088"/>
    </source>
</evidence>
<gene>
    <name evidence="5" type="ORF">EDD36DRAFT_12318</name>
</gene>
<feature type="signal peptide" evidence="3">
    <location>
        <begin position="1"/>
        <end position="24"/>
    </location>
</feature>
<dbReference type="PANTHER" id="PTHR43248:SF25">
    <property type="entry name" value="AB HYDROLASE-1 DOMAIN-CONTAINING PROTEIN-RELATED"/>
    <property type="match status" value="1"/>
</dbReference>
<sequence length="609" mass="66754">MTVHTISLAWILLLAALGTTPAAAVDLPPPLGYHTADFHWDTIEASPELRYTKCYGSFECARLEVPLDWSNLSILNHVTLAIVRLPAVVDIADESFGGTIVINPGGPGGSGTDIVLTSGRGVQRIVDGDKHFEILSFDPRGMKFSTPNSACFTEDSARAALVTWMVNVGGIEISQHALDVRWSIDRGLGQLCEQSSNSNLPNGSNFHQYVSTALVAHDMLEIIDQVDAHLQRKLFQPKKSSQDHQKPISATPEKNTPLLNYWGLSYGTLLGNTFASMFPERIGRMVLDGVVDADDYSATGWTTNLQDNNKTWATFFDYCFEAGPRCPLFEEAVKDPREIQAKVESFLSKLKNDPLPLLVNGNVYLLTDYVLRANIHLCLYFPNMLWPLLAISLRSLLDGATSQAVSTLETAASWHQTSHERFAPSTPFRHLPALTGHLHESALADTPGYAWQPEAAVSVLCGDGDDITSYTKAKFAELASLLESQSALVGSIWAEIPLYCIHWPKAVRPSAANRFTGPFRSNLSDYDPRGSPLLFIANTADPVTPVRNALKMSEQHEGSVVLTQDVPGHCSGEVNPSFCTFEILKRFFGNGTIPKPGLVCEGARKPWDD</sequence>
<dbReference type="Proteomes" id="UP001203852">
    <property type="component" value="Unassembled WGS sequence"/>
</dbReference>
<dbReference type="SUPFAM" id="SSF53474">
    <property type="entry name" value="alpha/beta-Hydrolases"/>
    <property type="match status" value="1"/>
</dbReference>